<sequence>MLLLSAVLVIGTVSMMAVEGLAPFDAFYFIVVTIATVGYGDITPSSTYGKALAIILIIAGVGTFVAVIADLVETFLSREERRVRKRKINMIIGLFFSEIGTEILRQLSSSDPCTTEIRGALRITAGWTSADFARLRRVLAGRQYCITAGSADLPDLKRVLSEKRAFFLSLLENPVIFEHDSFTETLQAFFHLTEELMHRRDVSSLPAPDIDHLVHDINRGYTLLIHEWVTYMEHLHENYPYLFSLAIRTNPFDPDATVAITGLES</sequence>
<dbReference type="PANTHER" id="PTHR43833:SF9">
    <property type="entry name" value="POTASSIUM CHANNEL PROTEIN YUGO-RELATED"/>
    <property type="match status" value="1"/>
</dbReference>
<feature type="domain" description="Potassium channel" evidence="2">
    <location>
        <begin position="3"/>
        <end position="75"/>
    </location>
</feature>
<dbReference type="Pfam" id="PF07885">
    <property type="entry name" value="Ion_trans_2"/>
    <property type="match status" value="1"/>
</dbReference>
<dbReference type="PANTHER" id="PTHR43833">
    <property type="entry name" value="POTASSIUM CHANNEL PROTEIN 2-RELATED-RELATED"/>
    <property type="match status" value="1"/>
</dbReference>
<name>A0A0W8EAN4_9ZZZZ</name>
<dbReference type="Gene3D" id="1.10.287.70">
    <property type="match status" value="1"/>
</dbReference>
<keyword evidence="1" id="KW-0812">Transmembrane</keyword>
<keyword evidence="1" id="KW-0472">Membrane</keyword>
<dbReference type="InterPro" id="IPR050721">
    <property type="entry name" value="Trk_Ktr_HKT_K-transport"/>
</dbReference>
<dbReference type="EMBL" id="LNQE01001800">
    <property type="protein sequence ID" value="KUG05580.1"/>
    <property type="molecule type" value="Genomic_DNA"/>
</dbReference>
<proteinExistence type="predicted"/>
<evidence type="ECO:0000313" key="3">
    <source>
        <dbReference type="EMBL" id="KUG05580.1"/>
    </source>
</evidence>
<accession>A0A0W8EAN4</accession>
<dbReference type="AlphaFoldDB" id="A0A0W8EAN4"/>
<dbReference type="SUPFAM" id="SSF81324">
    <property type="entry name" value="Voltage-gated potassium channels"/>
    <property type="match status" value="1"/>
</dbReference>
<reference evidence="3" key="1">
    <citation type="journal article" date="2015" name="Proc. Natl. Acad. Sci. U.S.A.">
        <title>Networks of energetic and metabolic interactions define dynamics in microbial communities.</title>
        <authorList>
            <person name="Embree M."/>
            <person name="Liu J.K."/>
            <person name="Al-Bassam M.M."/>
            <person name="Zengler K."/>
        </authorList>
    </citation>
    <scope>NUCLEOTIDE SEQUENCE</scope>
</reference>
<keyword evidence="1" id="KW-1133">Transmembrane helix</keyword>
<dbReference type="InterPro" id="IPR013099">
    <property type="entry name" value="K_chnl_dom"/>
</dbReference>
<comment type="caution">
    <text evidence="3">The sequence shown here is derived from an EMBL/GenBank/DDBJ whole genome shotgun (WGS) entry which is preliminary data.</text>
</comment>
<evidence type="ECO:0000259" key="2">
    <source>
        <dbReference type="Pfam" id="PF07885"/>
    </source>
</evidence>
<protein>
    <recommendedName>
        <fullName evidence="2">Potassium channel domain-containing protein</fullName>
    </recommendedName>
</protein>
<gene>
    <name evidence="3" type="ORF">ASZ90_016987</name>
</gene>
<organism evidence="3">
    <name type="scientific">hydrocarbon metagenome</name>
    <dbReference type="NCBI Taxonomy" id="938273"/>
    <lineage>
        <taxon>unclassified sequences</taxon>
        <taxon>metagenomes</taxon>
        <taxon>ecological metagenomes</taxon>
    </lineage>
</organism>
<evidence type="ECO:0000256" key="1">
    <source>
        <dbReference type="SAM" id="Phobius"/>
    </source>
</evidence>
<feature type="transmembrane region" description="Helical" evidence="1">
    <location>
        <begin position="51"/>
        <end position="76"/>
    </location>
</feature>